<keyword evidence="1" id="KW-0472">Membrane</keyword>
<organism evidence="3 4">
    <name type="scientific">Holdemania filiformis DSM 12042</name>
    <dbReference type="NCBI Taxonomy" id="545696"/>
    <lineage>
        <taxon>Bacteria</taxon>
        <taxon>Bacillati</taxon>
        <taxon>Bacillota</taxon>
        <taxon>Erysipelotrichia</taxon>
        <taxon>Erysipelotrichales</taxon>
        <taxon>Erysipelotrichaceae</taxon>
        <taxon>Holdemania</taxon>
    </lineage>
</organism>
<feature type="transmembrane region" description="Helical" evidence="1">
    <location>
        <begin position="20"/>
        <end position="37"/>
    </location>
</feature>
<dbReference type="PANTHER" id="PTHR45138">
    <property type="entry name" value="REGULATORY COMPONENTS OF SENSORY TRANSDUCTION SYSTEM"/>
    <property type="match status" value="1"/>
</dbReference>
<dbReference type="InterPro" id="IPR050469">
    <property type="entry name" value="Diguanylate_Cyclase"/>
</dbReference>
<sequence>MTKNKLVNQGAVRRVYRQIILLGMFVHVLYVALFGGLGMSGMVYYNVGSTVFYMAMLVLVFYGRYRMAVTLIHLEVCVFVTAGTFALGWDAGLPLLLIALASLIYIRPYRRSWIPYMFSALEIGVFVFLKIAWDQEGMTPVISACLANAVYLFNAAASFTIILVSSTIFNVSSALAQGRLMRKNEILQEAASTDSLTGVLTRYGLKEQLELLQGKQAVIALGDLDDFKRINDTYGHICGDYVLATAARLMQETAGTQVCRWGGEEFLIIMTEQPEREARAVLTGIAEKIRSYPFSYDGYQIRITMTFGMTSGEIGPDFESLVKLADQRMYQGKRQGKDQIVS</sequence>
<dbReference type="GO" id="GO:0052621">
    <property type="term" value="F:diguanylate cyclase activity"/>
    <property type="evidence" value="ECO:0007669"/>
    <property type="project" value="TreeGrafter"/>
</dbReference>
<accession>B9Y8S6</accession>
<proteinExistence type="predicted"/>
<feature type="transmembrane region" description="Helical" evidence="1">
    <location>
        <begin position="153"/>
        <end position="176"/>
    </location>
</feature>
<comment type="caution">
    <text evidence="3">The sequence shown here is derived from an EMBL/GenBank/DDBJ whole genome shotgun (WGS) entry which is preliminary data.</text>
</comment>
<dbReference type="Gene3D" id="3.30.70.270">
    <property type="match status" value="1"/>
</dbReference>
<dbReference type="InterPro" id="IPR029787">
    <property type="entry name" value="Nucleotide_cyclase"/>
</dbReference>
<protein>
    <submittedName>
        <fullName evidence="3">Diguanylate cyclase (GGDEF) domain protein</fullName>
    </submittedName>
</protein>
<dbReference type="NCBIfam" id="TIGR00254">
    <property type="entry name" value="GGDEF"/>
    <property type="match status" value="1"/>
</dbReference>
<reference evidence="3 4" key="1">
    <citation type="submission" date="2008-12" db="EMBL/GenBank/DDBJ databases">
        <authorList>
            <person name="Fulton L."/>
            <person name="Clifton S."/>
            <person name="Fulton B."/>
            <person name="Xu J."/>
            <person name="Minx P."/>
            <person name="Pepin K.H."/>
            <person name="Johnson M."/>
            <person name="Bhonagiri V."/>
            <person name="Nash W.E."/>
            <person name="Mardis E.R."/>
            <person name="Wilson R.K."/>
        </authorList>
    </citation>
    <scope>NUCLEOTIDE SEQUENCE [LARGE SCALE GENOMIC DNA]</scope>
    <source>
        <strain evidence="3 4">DSM 12042</strain>
    </source>
</reference>
<name>B9Y8S6_9FIRM</name>
<dbReference type="SMART" id="SM00267">
    <property type="entry name" value="GGDEF"/>
    <property type="match status" value="1"/>
</dbReference>
<reference evidence="3 4" key="2">
    <citation type="submission" date="2009-02" db="EMBL/GenBank/DDBJ databases">
        <title>Draft genome sequence of Holdemania filiformis DSM 12042.</title>
        <authorList>
            <person name="Sudarsanam P."/>
            <person name="Ley R."/>
            <person name="Guruge J."/>
            <person name="Turnbaugh P.J."/>
            <person name="Mahowald M."/>
            <person name="Liep D."/>
            <person name="Gordon J."/>
        </authorList>
    </citation>
    <scope>NUCLEOTIDE SEQUENCE [LARGE SCALE GENOMIC DNA]</scope>
    <source>
        <strain evidence="3 4">DSM 12042</strain>
    </source>
</reference>
<evidence type="ECO:0000313" key="3">
    <source>
        <dbReference type="EMBL" id="EEF67628.1"/>
    </source>
</evidence>
<dbReference type="RefSeq" id="WP_006059411.1">
    <property type="nucleotide sequence ID" value="NZ_GG657557.1"/>
</dbReference>
<evidence type="ECO:0000313" key="4">
    <source>
        <dbReference type="Proteomes" id="UP000005950"/>
    </source>
</evidence>
<dbReference type="Proteomes" id="UP000005950">
    <property type="component" value="Unassembled WGS sequence"/>
</dbReference>
<evidence type="ECO:0000259" key="2">
    <source>
        <dbReference type="PROSITE" id="PS50887"/>
    </source>
</evidence>
<dbReference type="EMBL" id="ACCF01000130">
    <property type="protein sequence ID" value="EEF67628.1"/>
    <property type="molecule type" value="Genomic_DNA"/>
</dbReference>
<dbReference type="STRING" id="545696.HOLDEFILI_02225"/>
<evidence type="ECO:0000256" key="1">
    <source>
        <dbReference type="SAM" id="Phobius"/>
    </source>
</evidence>
<dbReference type="InterPro" id="IPR043128">
    <property type="entry name" value="Rev_trsase/Diguanyl_cyclase"/>
</dbReference>
<dbReference type="HOGENOM" id="CLU_000445_11_1_9"/>
<feature type="transmembrane region" description="Helical" evidence="1">
    <location>
        <begin position="113"/>
        <end position="133"/>
    </location>
</feature>
<dbReference type="CDD" id="cd01949">
    <property type="entry name" value="GGDEF"/>
    <property type="match status" value="1"/>
</dbReference>
<gene>
    <name evidence="3" type="ORF">HOLDEFILI_02225</name>
</gene>
<keyword evidence="1" id="KW-1133">Transmembrane helix</keyword>
<dbReference type="Pfam" id="PF00990">
    <property type="entry name" value="GGDEF"/>
    <property type="match status" value="1"/>
</dbReference>
<dbReference type="InterPro" id="IPR000160">
    <property type="entry name" value="GGDEF_dom"/>
</dbReference>
<dbReference type="PANTHER" id="PTHR45138:SF9">
    <property type="entry name" value="DIGUANYLATE CYCLASE DGCM-RELATED"/>
    <property type="match status" value="1"/>
</dbReference>
<dbReference type="eggNOG" id="COG3706">
    <property type="taxonomic scope" value="Bacteria"/>
</dbReference>
<feature type="domain" description="GGDEF" evidence="2">
    <location>
        <begin position="215"/>
        <end position="342"/>
    </location>
</feature>
<dbReference type="OrthoDB" id="9807794at2"/>
<dbReference type="PROSITE" id="PS50887">
    <property type="entry name" value="GGDEF"/>
    <property type="match status" value="1"/>
</dbReference>
<feature type="transmembrane region" description="Helical" evidence="1">
    <location>
        <begin position="43"/>
        <end position="61"/>
    </location>
</feature>
<keyword evidence="1" id="KW-0812">Transmembrane</keyword>
<dbReference type="AlphaFoldDB" id="B9Y8S6"/>
<dbReference type="SUPFAM" id="SSF55073">
    <property type="entry name" value="Nucleotide cyclase"/>
    <property type="match status" value="1"/>
</dbReference>